<proteinExistence type="predicted"/>
<gene>
    <name evidence="2" type="ORF">LDAN0321_LOCUS18310</name>
</gene>
<sequence length="112" mass="12554">MGQCQTKKKDDETRPSDGTQWREKSPLLHKTNNNEVTSDTTVKSNSADDQDPILEESEQMEGLCRLYQRIIDSEFLGADLVACKKKGATSRSSSLEACQHKSSLSSTHHKRN</sequence>
<protein>
    <submittedName>
        <fullName evidence="2">Uncharacterized protein</fullName>
    </submittedName>
</protein>
<dbReference type="AlphaFoldDB" id="A0A7S2PMN6"/>
<feature type="compositionally biased region" description="Polar residues" evidence="1">
    <location>
        <begin position="89"/>
        <end position="106"/>
    </location>
</feature>
<name>A0A7S2PMN6_9STRA</name>
<feature type="compositionally biased region" description="Polar residues" evidence="1">
    <location>
        <begin position="30"/>
        <end position="47"/>
    </location>
</feature>
<feature type="compositionally biased region" description="Basic and acidic residues" evidence="1">
    <location>
        <begin position="7"/>
        <end position="26"/>
    </location>
</feature>
<organism evidence="2">
    <name type="scientific">Leptocylindrus danicus</name>
    <dbReference type="NCBI Taxonomy" id="163516"/>
    <lineage>
        <taxon>Eukaryota</taxon>
        <taxon>Sar</taxon>
        <taxon>Stramenopiles</taxon>
        <taxon>Ochrophyta</taxon>
        <taxon>Bacillariophyta</taxon>
        <taxon>Coscinodiscophyceae</taxon>
        <taxon>Chaetocerotophycidae</taxon>
        <taxon>Leptocylindrales</taxon>
        <taxon>Leptocylindraceae</taxon>
        <taxon>Leptocylindrus</taxon>
    </lineage>
</organism>
<reference evidence="2" key="1">
    <citation type="submission" date="2021-01" db="EMBL/GenBank/DDBJ databases">
        <authorList>
            <person name="Corre E."/>
            <person name="Pelletier E."/>
            <person name="Niang G."/>
            <person name="Scheremetjew M."/>
            <person name="Finn R."/>
            <person name="Kale V."/>
            <person name="Holt S."/>
            <person name="Cochrane G."/>
            <person name="Meng A."/>
            <person name="Brown T."/>
            <person name="Cohen L."/>
        </authorList>
    </citation>
    <scope>NUCLEOTIDE SEQUENCE</scope>
    <source>
        <strain evidence="2">B650</strain>
    </source>
</reference>
<evidence type="ECO:0000313" key="2">
    <source>
        <dbReference type="EMBL" id="CAD9605994.1"/>
    </source>
</evidence>
<accession>A0A7S2PMN6</accession>
<feature type="region of interest" description="Disordered" evidence="1">
    <location>
        <begin position="88"/>
        <end position="112"/>
    </location>
</feature>
<feature type="region of interest" description="Disordered" evidence="1">
    <location>
        <begin position="1"/>
        <end position="55"/>
    </location>
</feature>
<evidence type="ECO:0000256" key="1">
    <source>
        <dbReference type="SAM" id="MobiDB-lite"/>
    </source>
</evidence>
<dbReference type="EMBL" id="HBGY01029495">
    <property type="protein sequence ID" value="CAD9605994.1"/>
    <property type="molecule type" value="Transcribed_RNA"/>
</dbReference>